<proteinExistence type="predicted"/>
<feature type="region of interest" description="Disordered" evidence="2">
    <location>
        <begin position="371"/>
        <end position="397"/>
    </location>
</feature>
<feature type="region of interest" description="Disordered" evidence="2">
    <location>
        <begin position="51"/>
        <end position="72"/>
    </location>
</feature>
<dbReference type="OrthoDB" id="1298075at2759"/>
<evidence type="ECO:0000256" key="1">
    <source>
        <dbReference type="SAM" id="Coils"/>
    </source>
</evidence>
<protein>
    <submittedName>
        <fullName evidence="3">Uncharacterized protein</fullName>
    </submittedName>
</protein>
<feature type="coiled-coil region" evidence="1">
    <location>
        <begin position="87"/>
        <end position="114"/>
    </location>
</feature>
<evidence type="ECO:0000313" key="3">
    <source>
        <dbReference type="EMBL" id="CAA7045929.1"/>
    </source>
</evidence>
<feature type="compositionally biased region" description="Low complexity" evidence="2">
    <location>
        <begin position="51"/>
        <end position="67"/>
    </location>
</feature>
<name>A0A6D2K124_9BRAS</name>
<evidence type="ECO:0000313" key="4">
    <source>
        <dbReference type="Proteomes" id="UP000467841"/>
    </source>
</evidence>
<keyword evidence="1" id="KW-0175">Coiled coil</keyword>
<evidence type="ECO:0000256" key="2">
    <source>
        <dbReference type="SAM" id="MobiDB-lite"/>
    </source>
</evidence>
<dbReference type="AlphaFoldDB" id="A0A6D2K124"/>
<keyword evidence="4" id="KW-1185">Reference proteome</keyword>
<organism evidence="3 4">
    <name type="scientific">Microthlaspi erraticum</name>
    <dbReference type="NCBI Taxonomy" id="1685480"/>
    <lineage>
        <taxon>Eukaryota</taxon>
        <taxon>Viridiplantae</taxon>
        <taxon>Streptophyta</taxon>
        <taxon>Embryophyta</taxon>
        <taxon>Tracheophyta</taxon>
        <taxon>Spermatophyta</taxon>
        <taxon>Magnoliopsida</taxon>
        <taxon>eudicotyledons</taxon>
        <taxon>Gunneridae</taxon>
        <taxon>Pentapetalae</taxon>
        <taxon>rosids</taxon>
        <taxon>malvids</taxon>
        <taxon>Brassicales</taxon>
        <taxon>Brassicaceae</taxon>
        <taxon>Coluteocarpeae</taxon>
        <taxon>Microthlaspi</taxon>
    </lineage>
</organism>
<dbReference type="Gene3D" id="2.40.70.10">
    <property type="entry name" value="Acid Proteases"/>
    <property type="match status" value="1"/>
</dbReference>
<reference evidence="3" key="1">
    <citation type="submission" date="2020-01" db="EMBL/GenBank/DDBJ databases">
        <authorList>
            <person name="Mishra B."/>
        </authorList>
    </citation>
    <scope>NUCLEOTIDE SEQUENCE [LARGE SCALE GENOMIC DNA]</scope>
</reference>
<accession>A0A6D2K124</accession>
<sequence>MEHVQEGEDTQFAEVCYMSNGQGGYNKRYYNYKANPAMSYRNTDVANPQDQVYPQQQQARSSQAPQREYGPKNYYHSPQGTFPADGVVDTSKKLAEINSKIENLNTRVYSLENHASYVVSATKQGQLSGKAIQNPNDQCKVIFTQERLDEEEDQERVMDEFCLLLNDDGIVAAEAPGVPNDQPEVHATTVAFHTSPPVDPSSCRLLSQSHKEVIHQFRRDLSEIEVELPSMESMSETFEQMKLIQDVMANKEKVSELLEMSTHQINLLTSPTFLPKCKYQPNLPHNGRKAWHCWSIAAPYYFNHVWRCNFKISSWCFKNYHLKIGECIIQTDLTVMEMEEGKDLPLLLGTPFLSTVGASIDFHKQEVEKDQRVDKGTRIEKPRLERPRLERPRSDRPRADRLVQAPCVLDEESLQALFDEPLGSLKKKGRMQPQRHLWERKERTHQLRFPQQAISAHYDLVSTKFENGKIEYKIRYKGRSRPFSRAKALVTSEQSRIQPS</sequence>
<gene>
    <name evidence="3" type="ORF">MERR_LOCUS33164</name>
</gene>
<dbReference type="EMBL" id="CACVBM020001333">
    <property type="protein sequence ID" value="CAA7045929.1"/>
    <property type="molecule type" value="Genomic_DNA"/>
</dbReference>
<comment type="caution">
    <text evidence="3">The sequence shown here is derived from an EMBL/GenBank/DDBJ whole genome shotgun (WGS) entry which is preliminary data.</text>
</comment>
<dbReference type="InterPro" id="IPR021109">
    <property type="entry name" value="Peptidase_aspartic_dom_sf"/>
</dbReference>
<dbReference type="Proteomes" id="UP000467841">
    <property type="component" value="Unassembled WGS sequence"/>
</dbReference>